<dbReference type="InterPro" id="IPR021109">
    <property type="entry name" value="Peptidase_aspartic_dom_sf"/>
</dbReference>
<protein>
    <recommendedName>
        <fullName evidence="2">Peptidase A1 domain-containing protein</fullName>
    </recommendedName>
</protein>
<sequence>MFNIYNPNTSTTSSEVPCSSDFCRQPGQCSSQGTCEYRVKYIDNDTSSGILVEDVLHLITDDDQAKPVNANITFGCGQVETGSSSDGGVPNGLFGLGMDNISVPSILAKKNLTSNSFSMCFGADAVGRISFGDKGSSDQGKTPFNTGKYPTYNVSITQVNVGGKVQNLEFSAIFDSGTSFTYLNDPAYTHISESFNKRASARRNTSNPDLLFEYCYNLRANQTNVTYPVVNLTMQGGDTFYVNNPIVVLINEQGEAVIYCLAIIKSDDVNIIGREFLYTINLLVRTCFFID</sequence>
<reference evidence="3 4" key="1">
    <citation type="journal article" date="2021" name="Commun. Biol.">
        <title>The genome of Shorea leprosula (Dipterocarpaceae) highlights the ecological relevance of drought in aseasonal tropical rainforests.</title>
        <authorList>
            <person name="Ng K.K.S."/>
            <person name="Kobayashi M.J."/>
            <person name="Fawcett J.A."/>
            <person name="Hatakeyama M."/>
            <person name="Paape T."/>
            <person name="Ng C.H."/>
            <person name="Ang C.C."/>
            <person name="Tnah L.H."/>
            <person name="Lee C.T."/>
            <person name="Nishiyama T."/>
            <person name="Sese J."/>
            <person name="O'Brien M.J."/>
            <person name="Copetti D."/>
            <person name="Mohd Noor M.I."/>
            <person name="Ong R.C."/>
            <person name="Putra M."/>
            <person name="Sireger I.Z."/>
            <person name="Indrioko S."/>
            <person name="Kosugi Y."/>
            <person name="Izuno A."/>
            <person name="Isagi Y."/>
            <person name="Lee S.L."/>
            <person name="Shimizu K.K."/>
        </authorList>
    </citation>
    <scope>NUCLEOTIDE SEQUENCE [LARGE SCALE GENOMIC DNA]</scope>
    <source>
        <strain evidence="3">214</strain>
    </source>
</reference>
<dbReference type="Pfam" id="PF14541">
    <property type="entry name" value="TAXi_C"/>
    <property type="match status" value="1"/>
</dbReference>
<dbReference type="AlphaFoldDB" id="A0AAV5M894"/>
<gene>
    <name evidence="3" type="ORF">SLEP1_g52222</name>
</gene>
<dbReference type="GO" id="GO:0004190">
    <property type="term" value="F:aspartic-type endopeptidase activity"/>
    <property type="evidence" value="ECO:0007669"/>
    <property type="project" value="InterPro"/>
</dbReference>
<evidence type="ECO:0000313" key="3">
    <source>
        <dbReference type="EMBL" id="GKV45101.1"/>
    </source>
</evidence>
<dbReference type="InterPro" id="IPR032799">
    <property type="entry name" value="TAXi_C"/>
</dbReference>
<evidence type="ECO:0000313" key="4">
    <source>
        <dbReference type="Proteomes" id="UP001054252"/>
    </source>
</evidence>
<dbReference type="InterPro" id="IPR001969">
    <property type="entry name" value="Aspartic_peptidase_AS"/>
</dbReference>
<comment type="caution">
    <text evidence="3">The sequence shown here is derived from an EMBL/GenBank/DDBJ whole genome shotgun (WGS) entry which is preliminary data.</text>
</comment>
<evidence type="ECO:0000259" key="2">
    <source>
        <dbReference type="PROSITE" id="PS51767"/>
    </source>
</evidence>
<dbReference type="PROSITE" id="PS00141">
    <property type="entry name" value="ASP_PROTEASE"/>
    <property type="match status" value="1"/>
</dbReference>
<dbReference type="EMBL" id="BPVZ01000190">
    <property type="protein sequence ID" value="GKV45101.1"/>
    <property type="molecule type" value="Genomic_DNA"/>
</dbReference>
<dbReference type="Pfam" id="PF14543">
    <property type="entry name" value="TAXi_N"/>
    <property type="match status" value="1"/>
</dbReference>
<dbReference type="Gene3D" id="2.40.70.10">
    <property type="entry name" value="Acid Proteases"/>
    <property type="match status" value="2"/>
</dbReference>
<dbReference type="Proteomes" id="UP001054252">
    <property type="component" value="Unassembled WGS sequence"/>
</dbReference>
<evidence type="ECO:0000256" key="1">
    <source>
        <dbReference type="ARBA" id="ARBA00007447"/>
    </source>
</evidence>
<feature type="domain" description="Peptidase A1" evidence="2">
    <location>
        <begin position="1"/>
        <end position="291"/>
    </location>
</feature>
<dbReference type="GO" id="GO:0006508">
    <property type="term" value="P:proteolysis"/>
    <property type="evidence" value="ECO:0007669"/>
    <property type="project" value="InterPro"/>
</dbReference>
<organism evidence="3 4">
    <name type="scientific">Rubroshorea leprosula</name>
    <dbReference type="NCBI Taxonomy" id="152421"/>
    <lineage>
        <taxon>Eukaryota</taxon>
        <taxon>Viridiplantae</taxon>
        <taxon>Streptophyta</taxon>
        <taxon>Embryophyta</taxon>
        <taxon>Tracheophyta</taxon>
        <taxon>Spermatophyta</taxon>
        <taxon>Magnoliopsida</taxon>
        <taxon>eudicotyledons</taxon>
        <taxon>Gunneridae</taxon>
        <taxon>Pentapetalae</taxon>
        <taxon>rosids</taxon>
        <taxon>malvids</taxon>
        <taxon>Malvales</taxon>
        <taxon>Dipterocarpaceae</taxon>
        <taxon>Rubroshorea</taxon>
    </lineage>
</organism>
<keyword evidence="4" id="KW-1185">Reference proteome</keyword>
<proteinExistence type="inferred from homology"/>
<dbReference type="PROSITE" id="PS51767">
    <property type="entry name" value="PEPTIDASE_A1"/>
    <property type="match status" value="1"/>
</dbReference>
<dbReference type="InterPro" id="IPR032861">
    <property type="entry name" value="TAXi_N"/>
</dbReference>
<dbReference type="PANTHER" id="PTHR13683:SF826">
    <property type="entry name" value="ASPARTYL PROTEASE FAMILY PROTEIN 1"/>
    <property type="match status" value="1"/>
</dbReference>
<accession>A0AAV5M894</accession>
<name>A0AAV5M894_9ROSI</name>
<dbReference type="SUPFAM" id="SSF50630">
    <property type="entry name" value="Acid proteases"/>
    <property type="match status" value="1"/>
</dbReference>
<comment type="similarity">
    <text evidence="1">Belongs to the peptidase A1 family.</text>
</comment>
<dbReference type="InterPro" id="IPR033121">
    <property type="entry name" value="PEPTIDASE_A1"/>
</dbReference>
<dbReference type="InterPro" id="IPR001461">
    <property type="entry name" value="Aspartic_peptidase_A1"/>
</dbReference>
<dbReference type="PANTHER" id="PTHR13683">
    <property type="entry name" value="ASPARTYL PROTEASES"/>
    <property type="match status" value="1"/>
</dbReference>